<dbReference type="InterPro" id="IPR036396">
    <property type="entry name" value="Cyt_P450_sf"/>
</dbReference>
<evidence type="ECO:0000313" key="9">
    <source>
        <dbReference type="EMBL" id="OKH91133.1"/>
    </source>
</evidence>
<comment type="similarity">
    <text evidence="1 7">Belongs to the cytochrome P450 family.</text>
</comment>
<dbReference type="PRINTS" id="PR00385">
    <property type="entry name" value="P450"/>
</dbReference>
<name>A0A1Q4UZZ3_9ACTN</name>
<keyword evidence="3 7" id="KW-0479">Metal-binding</keyword>
<dbReference type="RefSeq" id="WP_073793810.1">
    <property type="nucleotide sequence ID" value="NZ_LFBV01000010.1"/>
</dbReference>
<keyword evidence="4 7" id="KW-0560">Oxidoreductase</keyword>
<evidence type="ECO:0000256" key="6">
    <source>
        <dbReference type="ARBA" id="ARBA00023033"/>
    </source>
</evidence>
<dbReference type="STRING" id="1048205.AB852_32260"/>
<dbReference type="Gene3D" id="1.10.630.10">
    <property type="entry name" value="Cytochrome P450"/>
    <property type="match status" value="1"/>
</dbReference>
<evidence type="ECO:0000313" key="10">
    <source>
        <dbReference type="Proteomes" id="UP000186455"/>
    </source>
</evidence>
<dbReference type="InterPro" id="IPR001128">
    <property type="entry name" value="Cyt_P450"/>
</dbReference>
<keyword evidence="10" id="KW-1185">Reference proteome</keyword>
<evidence type="ECO:0000256" key="4">
    <source>
        <dbReference type="ARBA" id="ARBA00023002"/>
    </source>
</evidence>
<comment type="caution">
    <text evidence="9">The sequence shown here is derived from an EMBL/GenBank/DDBJ whole genome shotgun (WGS) entry which is preliminary data.</text>
</comment>
<dbReference type="Proteomes" id="UP000186455">
    <property type="component" value="Unassembled WGS sequence"/>
</dbReference>
<proteinExistence type="inferred from homology"/>
<dbReference type="PANTHER" id="PTHR46696:SF1">
    <property type="entry name" value="CYTOCHROME P450 YJIB-RELATED"/>
    <property type="match status" value="1"/>
</dbReference>
<evidence type="ECO:0000256" key="5">
    <source>
        <dbReference type="ARBA" id="ARBA00023004"/>
    </source>
</evidence>
<dbReference type="InterPro" id="IPR017972">
    <property type="entry name" value="Cyt_P450_CS"/>
</dbReference>
<dbReference type="PROSITE" id="PS00086">
    <property type="entry name" value="CYTOCHROME_P450"/>
    <property type="match status" value="1"/>
</dbReference>
<evidence type="ECO:0000256" key="3">
    <source>
        <dbReference type="ARBA" id="ARBA00022723"/>
    </source>
</evidence>
<dbReference type="GO" id="GO:0005506">
    <property type="term" value="F:iron ion binding"/>
    <property type="evidence" value="ECO:0007669"/>
    <property type="project" value="InterPro"/>
</dbReference>
<keyword evidence="5 7" id="KW-0408">Iron</keyword>
<dbReference type="GO" id="GO:0020037">
    <property type="term" value="F:heme binding"/>
    <property type="evidence" value="ECO:0007669"/>
    <property type="project" value="InterPro"/>
</dbReference>
<dbReference type="EMBL" id="LFBV01000010">
    <property type="protein sequence ID" value="OKH91133.1"/>
    <property type="molecule type" value="Genomic_DNA"/>
</dbReference>
<keyword evidence="6 7" id="KW-0503">Monooxygenase</keyword>
<dbReference type="SUPFAM" id="SSF48264">
    <property type="entry name" value="Cytochrome P450"/>
    <property type="match status" value="1"/>
</dbReference>
<dbReference type="PANTHER" id="PTHR46696">
    <property type="entry name" value="P450, PUTATIVE (EUROFUNG)-RELATED"/>
    <property type="match status" value="1"/>
</dbReference>
<protein>
    <submittedName>
        <fullName evidence="9">Cytochrome P450</fullName>
    </submittedName>
</protein>
<feature type="region of interest" description="Disordered" evidence="8">
    <location>
        <begin position="1"/>
        <end position="21"/>
    </location>
</feature>
<organism evidence="9 10">
    <name type="scientific">Streptomyces uncialis</name>
    <dbReference type="NCBI Taxonomy" id="1048205"/>
    <lineage>
        <taxon>Bacteria</taxon>
        <taxon>Bacillati</taxon>
        <taxon>Actinomycetota</taxon>
        <taxon>Actinomycetes</taxon>
        <taxon>Kitasatosporales</taxon>
        <taxon>Streptomycetaceae</taxon>
        <taxon>Streptomyces</taxon>
    </lineage>
</organism>
<accession>A0A1Q4UZZ3</accession>
<sequence>MSAAVPRTAPTLGELAPAGVDPVRDPDAVLAHLRRLGPVHRVHVPGSGDAWLVVGRDEARAALTDPALRNDIRHSATWSHDGGNALGRNMLQTDPPDHTRLRSLVSRHFTPARIAALEPRVREIAEELAAALPRRGTADLVADYALPLPVAVIGELLGVPGEDRAALRDWSYQLLTPDSAEAAGAAMGAMGTYFAELLARKRERPGDDLLSALAAPGGAAGPGDASGGGDALTADELLGMCFLLLVAGHETTVHLISGALYALLCRPGDLAALRAEPSSVGRVVEETLRLHAPVTTTAFRFAAEATRIGGTVVGAGDSVLVSLAAVGRDPGRFAEPGRFDPGRFGPGGPGRGHLAFGHGVHHCLGAPLARMEAGVALTVLAARRPTVRLAAGPGTLRWRASALTRGLAALPVHVG</sequence>
<evidence type="ECO:0000256" key="7">
    <source>
        <dbReference type="RuleBase" id="RU000461"/>
    </source>
</evidence>
<gene>
    <name evidence="9" type="ORF">AB852_32260</name>
</gene>
<keyword evidence="2 7" id="KW-0349">Heme</keyword>
<dbReference type="PRINTS" id="PR00359">
    <property type="entry name" value="BP450"/>
</dbReference>
<evidence type="ECO:0000256" key="1">
    <source>
        <dbReference type="ARBA" id="ARBA00010617"/>
    </source>
</evidence>
<dbReference type="GO" id="GO:0004497">
    <property type="term" value="F:monooxygenase activity"/>
    <property type="evidence" value="ECO:0007669"/>
    <property type="project" value="UniProtKB-KW"/>
</dbReference>
<dbReference type="InterPro" id="IPR002397">
    <property type="entry name" value="Cyt_P450_B"/>
</dbReference>
<dbReference type="Pfam" id="PF00067">
    <property type="entry name" value="p450"/>
    <property type="match status" value="1"/>
</dbReference>
<dbReference type="AlphaFoldDB" id="A0A1Q4UZZ3"/>
<evidence type="ECO:0000256" key="8">
    <source>
        <dbReference type="SAM" id="MobiDB-lite"/>
    </source>
</evidence>
<evidence type="ECO:0000256" key="2">
    <source>
        <dbReference type="ARBA" id="ARBA00022617"/>
    </source>
</evidence>
<dbReference type="CDD" id="cd11029">
    <property type="entry name" value="CYP107-like"/>
    <property type="match status" value="1"/>
</dbReference>
<dbReference type="FunFam" id="1.10.630.10:FF:000018">
    <property type="entry name" value="Cytochrome P450 monooxygenase"/>
    <property type="match status" value="1"/>
</dbReference>
<dbReference type="GO" id="GO:0016705">
    <property type="term" value="F:oxidoreductase activity, acting on paired donors, with incorporation or reduction of molecular oxygen"/>
    <property type="evidence" value="ECO:0007669"/>
    <property type="project" value="InterPro"/>
</dbReference>
<reference evidence="9 10" key="1">
    <citation type="submission" date="2015-06" db="EMBL/GenBank/DDBJ databases">
        <title>Cloning and characterization of the uncialamcin biosynthetic gene cluster.</title>
        <authorList>
            <person name="Yan X."/>
            <person name="Huang T."/>
            <person name="Ge H."/>
            <person name="Shen B."/>
        </authorList>
    </citation>
    <scope>NUCLEOTIDE SEQUENCE [LARGE SCALE GENOMIC DNA]</scope>
    <source>
        <strain evidence="9 10">DCA2648</strain>
    </source>
</reference>